<reference evidence="1 2" key="2">
    <citation type="journal article" date="2021" name="Curr. Genet.">
        <title>Genetic response to nitrogen starvation in the aggressive Eucalyptus foliar pathogen Teratosphaeria destructans.</title>
        <authorList>
            <person name="Havenga M."/>
            <person name="Wingfield B.D."/>
            <person name="Wingfield M.J."/>
            <person name="Dreyer L.L."/>
            <person name="Roets F."/>
            <person name="Aylward J."/>
        </authorList>
    </citation>
    <scope>NUCLEOTIDE SEQUENCE [LARGE SCALE GENOMIC DNA]</scope>
    <source>
        <strain evidence="1">CMW44962</strain>
    </source>
</reference>
<dbReference type="InterPro" id="IPR029047">
    <property type="entry name" value="HSP70_peptide-bd_sf"/>
</dbReference>
<dbReference type="Gene3D" id="2.60.34.10">
    <property type="entry name" value="Substrate Binding Domain Of DNAk, Chain A, domain 1"/>
    <property type="match status" value="1"/>
</dbReference>
<keyword evidence="2" id="KW-1185">Reference proteome</keyword>
<proteinExistence type="predicted"/>
<accession>A0A9W7SRY6</accession>
<gene>
    <name evidence="1" type="ORF">Tdes44962_MAKER03044</name>
</gene>
<dbReference type="OrthoDB" id="10577292at2759"/>
<dbReference type="EMBL" id="RIBY02001901">
    <property type="protein sequence ID" value="KAH9827233.1"/>
    <property type="molecule type" value="Genomic_DNA"/>
</dbReference>
<evidence type="ECO:0000313" key="1">
    <source>
        <dbReference type="EMBL" id="KAH9827233.1"/>
    </source>
</evidence>
<name>A0A9W7SRY6_9PEZI</name>
<dbReference type="SUPFAM" id="SSF100920">
    <property type="entry name" value="Heat shock protein 70kD (HSP70), peptide-binding domain"/>
    <property type="match status" value="1"/>
</dbReference>
<dbReference type="Proteomes" id="UP001138500">
    <property type="component" value="Unassembled WGS sequence"/>
</dbReference>
<sequence>MLPHRSAIFGVAGARLSKSHHRRQVSFIPEPATRASLAHNRVAVAVGVLDAFDQFHEIIAAGSYVPTYGRASFESAFNSTTILRLGIAQRQTFHPPLLLGNLGLQGIAPAPAGCAKADVTIWLNDITGGKAVVYDRSSKEKAECHFTLVIPGTERTFFL</sequence>
<protein>
    <submittedName>
        <fullName evidence="1">Uncharacterized protein</fullName>
    </submittedName>
</protein>
<comment type="caution">
    <text evidence="1">The sequence shown here is derived from an EMBL/GenBank/DDBJ whole genome shotgun (WGS) entry which is preliminary data.</text>
</comment>
<reference evidence="1 2" key="1">
    <citation type="journal article" date="2018" name="IMA Fungus">
        <title>IMA Genome-F 10: Nine draft genome sequences of Claviceps purpurea s.lat., including C. arundinis, C. humidiphila, and C. cf. spartinae, pseudomolecules for the pitch canker pathogen Fusarium circinatum, draft genome of Davidsoniella eucalypti, Grosmannia galeiformis, Quambalaria eucalypti, and Teratosphaeria destructans.</title>
        <authorList>
            <person name="Wingfield B.D."/>
            <person name="Liu M."/>
            <person name="Nguyen H.D."/>
            <person name="Lane F.A."/>
            <person name="Morgan S.W."/>
            <person name="De Vos L."/>
            <person name="Wilken P.M."/>
            <person name="Duong T.A."/>
            <person name="Aylward J."/>
            <person name="Coetzee M.P."/>
            <person name="Dadej K."/>
            <person name="De Beer Z.W."/>
            <person name="Findlay W."/>
            <person name="Havenga M."/>
            <person name="Kolarik M."/>
            <person name="Menzies J.G."/>
            <person name="Naidoo K."/>
            <person name="Pochopski O."/>
            <person name="Shoukouhi P."/>
            <person name="Santana Q.C."/>
            <person name="Seifert K.A."/>
            <person name="Soal N."/>
            <person name="Steenkamp E.T."/>
            <person name="Tatham C.T."/>
            <person name="van der Nest M.A."/>
            <person name="Wingfield M.J."/>
        </authorList>
    </citation>
    <scope>NUCLEOTIDE SEQUENCE [LARGE SCALE GENOMIC DNA]</scope>
    <source>
        <strain evidence="1">CMW44962</strain>
    </source>
</reference>
<evidence type="ECO:0000313" key="2">
    <source>
        <dbReference type="Proteomes" id="UP001138500"/>
    </source>
</evidence>
<organism evidence="1 2">
    <name type="scientific">Teratosphaeria destructans</name>
    <dbReference type="NCBI Taxonomy" id="418781"/>
    <lineage>
        <taxon>Eukaryota</taxon>
        <taxon>Fungi</taxon>
        <taxon>Dikarya</taxon>
        <taxon>Ascomycota</taxon>
        <taxon>Pezizomycotina</taxon>
        <taxon>Dothideomycetes</taxon>
        <taxon>Dothideomycetidae</taxon>
        <taxon>Mycosphaerellales</taxon>
        <taxon>Teratosphaeriaceae</taxon>
        <taxon>Teratosphaeria</taxon>
    </lineage>
</organism>
<dbReference type="AlphaFoldDB" id="A0A9W7SRY6"/>